<dbReference type="SUPFAM" id="SSF55781">
    <property type="entry name" value="GAF domain-like"/>
    <property type="match status" value="1"/>
</dbReference>
<evidence type="ECO:0000259" key="3">
    <source>
        <dbReference type="SMART" id="SM00331"/>
    </source>
</evidence>
<proteinExistence type="predicted"/>
<dbReference type="SMART" id="SM00331">
    <property type="entry name" value="PP2C_SIG"/>
    <property type="match status" value="1"/>
</dbReference>
<dbReference type="InterPro" id="IPR029016">
    <property type="entry name" value="GAF-like_dom_sf"/>
</dbReference>
<comment type="caution">
    <text evidence="4">The sequence shown here is derived from an EMBL/GenBank/DDBJ whole genome shotgun (WGS) entry which is preliminary data.</text>
</comment>
<name>A0A5B1LAY9_9ACTN</name>
<feature type="region of interest" description="Disordered" evidence="2">
    <location>
        <begin position="1"/>
        <end position="81"/>
    </location>
</feature>
<evidence type="ECO:0000313" key="4">
    <source>
        <dbReference type="EMBL" id="KAA1416837.1"/>
    </source>
</evidence>
<dbReference type="EMBL" id="VUJV01000006">
    <property type="protein sequence ID" value="KAA1416837.1"/>
    <property type="molecule type" value="Genomic_DNA"/>
</dbReference>
<dbReference type="SUPFAM" id="SSF81606">
    <property type="entry name" value="PP2C-like"/>
    <property type="match status" value="1"/>
</dbReference>
<feature type="compositionally biased region" description="Basic residues" evidence="2">
    <location>
        <begin position="7"/>
        <end position="39"/>
    </location>
</feature>
<keyword evidence="5" id="KW-1185">Reference proteome</keyword>
<gene>
    <name evidence="4" type="ORF">F0U44_16755</name>
</gene>
<dbReference type="GO" id="GO:0016791">
    <property type="term" value="F:phosphatase activity"/>
    <property type="evidence" value="ECO:0007669"/>
    <property type="project" value="TreeGrafter"/>
</dbReference>
<dbReference type="AlphaFoldDB" id="A0A5B1LAY9"/>
<dbReference type="Pfam" id="PF01590">
    <property type="entry name" value="GAF"/>
    <property type="match status" value="1"/>
</dbReference>
<dbReference type="Gene3D" id="3.60.40.10">
    <property type="entry name" value="PPM-type phosphatase domain"/>
    <property type="match status" value="1"/>
</dbReference>
<evidence type="ECO:0000256" key="1">
    <source>
        <dbReference type="ARBA" id="ARBA00022801"/>
    </source>
</evidence>
<feature type="domain" description="PPM-type phosphatase" evidence="3">
    <location>
        <begin position="260"/>
        <end position="468"/>
    </location>
</feature>
<dbReference type="PANTHER" id="PTHR43156">
    <property type="entry name" value="STAGE II SPORULATION PROTEIN E-RELATED"/>
    <property type="match status" value="1"/>
</dbReference>
<organism evidence="4 5">
    <name type="scientific">Nocardioides humilatus</name>
    <dbReference type="NCBI Taxonomy" id="2607660"/>
    <lineage>
        <taxon>Bacteria</taxon>
        <taxon>Bacillati</taxon>
        <taxon>Actinomycetota</taxon>
        <taxon>Actinomycetes</taxon>
        <taxon>Propionibacteriales</taxon>
        <taxon>Nocardioidaceae</taxon>
        <taxon>Nocardioides</taxon>
    </lineage>
</organism>
<dbReference type="InterPro" id="IPR036457">
    <property type="entry name" value="PPM-type-like_dom_sf"/>
</dbReference>
<reference evidence="4 5" key="1">
    <citation type="submission" date="2019-09" db="EMBL/GenBank/DDBJ databases">
        <title>Nocardioides panacisoli sp. nov., isolated from the soil of a ginseng field.</title>
        <authorList>
            <person name="Cho C."/>
        </authorList>
    </citation>
    <scope>NUCLEOTIDE SEQUENCE [LARGE SCALE GENOMIC DNA]</scope>
    <source>
        <strain evidence="4 5">BN130099</strain>
    </source>
</reference>
<dbReference type="InterPro" id="IPR001932">
    <property type="entry name" value="PPM-type_phosphatase-like_dom"/>
</dbReference>
<evidence type="ECO:0000313" key="5">
    <source>
        <dbReference type="Proteomes" id="UP000325003"/>
    </source>
</evidence>
<protein>
    <submittedName>
        <fullName evidence="4">SpoIIE family protein phosphatase</fullName>
    </submittedName>
</protein>
<reference evidence="4 5" key="2">
    <citation type="submission" date="2019-09" db="EMBL/GenBank/DDBJ databases">
        <authorList>
            <person name="Jin C."/>
        </authorList>
    </citation>
    <scope>NUCLEOTIDE SEQUENCE [LARGE SCALE GENOMIC DNA]</scope>
    <source>
        <strain evidence="4 5">BN130099</strain>
    </source>
</reference>
<sequence>MAIQPRRAPRPARGRALRLRGGLPRRHRLRHARRARRVRTGPAAGPGDPRRDRLHPCGRRQSLAPGASPRGEQLRRHGVDNEAEDERLAAVRALNLFNTQPEERFDRVVRLAQHIFNMPYVALNLIGEEEQFTKAATGNLFGAPTSSIPRSQSLCSLAIESDRTLEITDVQTDERLTGHLVAEEGKAGYYVGAPLRSPGGQRLGALCMVDTEPRTELSVGQHAMLRDLASWIEKELATGADLEQGAELQRRLLPRTIPDLPGWDLAGRCVQAGAVGGDFFDWQELHRSGEVQIVLADVMGKGVQAALLAAGVRAILRGTTPHNTLGASIERVASDMDEDLNEVSSFVTMFAARFGITDGAMDYVDAGHGLAFLVGPDRTLRLSSASLPIGALPDDQWVPGHDEIRPGEALAVVSDGFLDVHGNAAAVLDVVREAHAVTEDAGSMASLLVVRGMDRQTTDDVTVVVVRRAAV</sequence>
<dbReference type="PANTHER" id="PTHR43156:SF2">
    <property type="entry name" value="STAGE II SPORULATION PROTEIN E"/>
    <property type="match status" value="1"/>
</dbReference>
<dbReference type="Gene3D" id="3.30.450.40">
    <property type="match status" value="1"/>
</dbReference>
<dbReference type="Pfam" id="PF07228">
    <property type="entry name" value="SpoIIE"/>
    <property type="match status" value="1"/>
</dbReference>
<accession>A0A5B1LAY9</accession>
<keyword evidence="1" id="KW-0378">Hydrolase</keyword>
<dbReference type="Proteomes" id="UP000325003">
    <property type="component" value="Unassembled WGS sequence"/>
</dbReference>
<dbReference type="InterPro" id="IPR052016">
    <property type="entry name" value="Bact_Sigma-Reg"/>
</dbReference>
<dbReference type="InterPro" id="IPR003018">
    <property type="entry name" value="GAF"/>
</dbReference>
<evidence type="ECO:0000256" key="2">
    <source>
        <dbReference type="SAM" id="MobiDB-lite"/>
    </source>
</evidence>